<comment type="caution">
    <text evidence="2">The sequence shown here is derived from an EMBL/GenBank/DDBJ whole genome shotgun (WGS) entry which is preliminary data.</text>
</comment>
<reference evidence="2 3" key="1">
    <citation type="submission" date="2020-10" db="EMBL/GenBank/DDBJ databases">
        <title>Phylogeny of dyella-like bacteria.</title>
        <authorList>
            <person name="Fu J."/>
        </authorList>
    </citation>
    <scope>NUCLEOTIDE SEQUENCE [LARGE SCALE GENOMIC DNA]</scope>
    <source>
        <strain evidence="2 3">DHG40</strain>
    </source>
</reference>
<gene>
    <name evidence="2" type="ORF">ISP18_19215</name>
</gene>
<evidence type="ECO:0000313" key="2">
    <source>
        <dbReference type="EMBL" id="MFK2856743.1"/>
    </source>
</evidence>
<keyword evidence="3" id="KW-1185">Reference proteome</keyword>
<sequence length="180" mass="20104">MAVTSAYRRIAAAILLNLIAWPAFADGPRISVEGGGSFLGGYFTLNDGTPTVFAEAVFAEHAIGSSRFTWAPDMTAGWIDGRDIARFRDDRYTTRDHIWMLAGGLRFQCDAPDAWYRRLFFSFQPSLHTGRTQGLSSSYEFTSTLGWQGAHWMLAIRHSSNAFLHMPNRGENMLLVGITF</sequence>
<evidence type="ECO:0000313" key="3">
    <source>
        <dbReference type="Proteomes" id="UP001620409"/>
    </source>
</evidence>
<evidence type="ECO:0000256" key="1">
    <source>
        <dbReference type="SAM" id="SignalP"/>
    </source>
</evidence>
<keyword evidence="1" id="KW-0732">Signal</keyword>
<feature type="signal peptide" evidence="1">
    <location>
        <begin position="1"/>
        <end position="25"/>
    </location>
</feature>
<protein>
    <submittedName>
        <fullName evidence="2">Acyloxyacyl hydrolase</fullName>
    </submittedName>
</protein>
<dbReference type="EMBL" id="JADIKI010000023">
    <property type="protein sequence ID" value="MFK2856743.1"/>
    <property type="molecule type" value="Genomic_DNA"/>
</dbReference>
<accession>A0ABW8INM9</accession>
<dbReference type="Gene3D" id="2.40.160.20">
    <property type="match status" value="1"/>
</dbReference>
<name>A0ABW8INM9_9GAMM</name>
<dbReference type="RefSeq" id="WP_380011242.1">
    <property type="nucleotide sequence ID" value="NZ_JADIKI010000023.1"/>
</dbReference>
<keyword evidence="2" id="KW-0378">Hydrolase</keyword>
<feature type="chain" id="PRO_5045734625" evidence="1">
    <location>
        <begin position="26"/>
        <end position="180"/>
    </location>
</feature>
<dbReference type="GO" id="GO:0016787">
    <property type="term" value="F:hydrolase activity"/>
    <property type="evidence" value="ECO:0007669"/>
    <property type="project" value="UniProtKB-KW"/>
</dbReference>
<proteinExistence type="predicted"/>
<organism evidence="2 3">
    <name type="scientific">Dyella humi</name>
    <dbReference type="NCBI Taxonomy" id="1770547"/>
    <lineage>
        <taxon>Bacteria</taxon>
        <taxon>Pseudomonadati</taxon>
        <taxon>Pseudomonadota</taxon>
        <taxon>Gammaproteobacteria</taxon>
        <taxon>Lysobacterales</taxon>
        <taxon>Rhodanobacteraceae</taxon>
        <taxon>Dyella</taxon>
    </lineage>
</organism>
<dbReference type="Proteomes" id="UP001620409">
    <property type="component" value="Unassembled WGS sequence"/>
</dbReference>